<accession>A0A4U5NRH8</accession>
<organism evidence="1 2">
    <name type="scientific">Steinernema carpocapsae</name>
    <name type="common">Entomopathogenic nematode</name>
    <dbReference type="NCBI Taxonomy" id="34508"/>
    <lineage>
        <taxon>Eukaryota</taxon>
        <taxon>Metazoa</taxon>
        <taxon>Ecdysozoa</taxon>
        <taxon>Nematoda</taxon>
        <taxon>Chromadorea</taxon>
        <taxon>Rhabditida</taxon>
        <taxon>Tylenchina</taxon>
        <taxon>Panagrolaimomorpha</taxon>
        <taxon>Strongyloidoidea</taxon>
        <taxon>Steinernematidae</taxon>
        <taxon>Steinernema</taxon>
    </lineage>
</organism>
<evidence type="ECO:0000313" key="1">
    <source>
        <dbReference type="EMBL" id="TKR86399.1"/>
    </source>
</evidence>
<evidence type="ECO:0000313" key="2">
    <source>
        <dbReference type="Proteomes" id="UP000298663"/>
    </source>
</evidence>
<dbReference type="AlphaFoldDB" id="A0A4U5NRH8"/>
<reference evidence="1 2" key="2">
    <citation type="journal article" date="2019" name="G3 (Bethesda)">
        <title>Hybrid Assembly of the Genome of the Entomopathogenic Nematode Steinernema carpocapsae Identifies the X-Chromosome.</title>
        <authorList>
            <person name="Serra L."/>
            <person name="Macchietto M."/>
            <person name="Macias-Munoz A."/>
            <person name="McGill C.J."/>
            <person name="Rodriguez I.M."/>
            <person name="Rodriguez B."/>
            <person name="Murad R."/>
            <person name="Mortazavi A."/>
        </authorList>
    </citation>
    <scope>NUCLEOTIDE SEQUENCE [LARGE SCALE GENOMIC DNA]</scope>
    <source>
        <strain evidence="1 2">ALL</strain>
    </source>
</reference>
<name>A0A4U5NRH8_STECR</name>
<comment type="caution">
    <text evidence="1">The sequence shown here is derived from an EMBL/GenBank/DDBJ whole genome shotgun (WGS) entry which is preliminary data.</text>
</comment>
<proteinExistence type="predicted"/>
<dbReference type="EMBL" id="AZBU02000003">
    <property type="protein sequence ID" value="TKR86399.1"/>
    <property type="molecule type" value="Genomic_DNA"/>
</dbReference>
<protein>
    <submittedName>
        <fullName evidence="1">Uncharacterized protein</fullName>
    </submittedName>
</protein>
<dbReference type="Proteomes" id="UP000298663">
    <property type="component" value="Unassembled WGS sequence"/>
</dbReference>
<sequence length="75" mass="8211">MDGANRQKLCETLRAEGLRLGPDGAESGQERGLLVPERDDARLKNLTVSRTGSSQLWFLSTAEHTCLIQALNTIT</sequence>
<gene>
    <name evidence="1" type="ORF">L596_011000</name>
</gene>
<keyword evidence="2" id="KW-1185">Reference proteome</keyword>
<reference evidence="1 2" key="1">
    <citation type="journal article" date="2015" name="Genome Biol.">
        <title>Comparative genomics of Steinernema reveals deeply conserved gene regulatory networks.</title>
        <authorList>
            <person name="Dillman A.R."/>
            <person name="Macchietto M."/>
            <person name="Porter C.F."/>
            <person name="Rogers A."/>
            <person name="Williams B."/>
            <person name="Antoshechkin I."/>
            <person name="Lee M.M."/>
            <person name="Goodwin Z."/>
            <person name="Lu X."/>
            <person name="Lewis E.E."/>
            <person name="Goodrich-Blair H."/>
            <person name="Stock S.P."/>
            <person name="Adams B.J."/>
            <person name="Sternberg P.W."/>
            <person name="Mortazavi A."/>
        </authorList>
    </citation>
    <scope>NUCLEOTIDE SEQUENCE [LARGE SCALE GENOMIC DNA]</scope>
    <source>
        <strain evidence="1 2">ALL</strain>
    </source>
</reference>